<dbReference type="RefSeq" id="WP_078181967.1">
    <property type="nucleotide sequence ID" value="NZ_MUAL01000103.1"/>
</dbReference>
<evidence type="ECO:0000313" key="1">
    <source>
        <dbReference type="EMBL" id="OOR19245.1"/>
    </source>
</evidence>
<evidence type="ECO:0000313" key="2">
    <source>
        <dbReference type="Proteomes" id="UP000191124"/>
    </source>
</evidence>
<dbReference type="EMBL" id="MUAL01000103">
    <property type="protein sequence ID" value="OOR19245.1"/>
    <property type="molecule type" value="Genomic_DNA"/>
</dbReference>
<protein>
    <submittedName>
        <fullName evidence="1">Uncharacterized protein</fullName>
    </submittedName>
</protein>
<sequence length="66" mass="7953">MKEIESIECCRSILRKEEYRLLIARIAVHYLKDKVRSKTELYREVNRVLISRQLEPVSFGFIRNNV</sequence>
<name>A0A1S9UAD8_BACCE</name>
<accession>A0A1S9UAD8</accession>
<gene>
    <name evidence="1" type="ORF">BW892_25610</name>
</gene>
<proteinExistence type="predicted"/>
<dbReference type="AlphaFoldDB" id="A0A1S9UAD8"/>
<dbReference type="Proteomes" id="UP000191124">
    <property type="component" value="Unassembled WGS sequence"/>
</dbReference>
<reference evidence="1 2" key="1">
    <citation type="submission" date="2017-01" db="EMBL/GenBank/DDBJ databases">
        <title>Bacillus cereus isolates.</title>
        <authorList>
            <person name="Beno S.M."/>
        </authorList>
    </citation>
    <scope>NUCLEOTIDE SEQUENCE [LARGE SCALE GENOMIC DNA]</scope>
    <source>
        <strain evidence="1 2">FSL M7-1219</strain>
    </source>
</reference>
<organism evidence="1 2">
    <name type="scientific">Bacillus cereus</name>
    <dbReference type="NCBI Taxonomy" id="1396"/>
    <lineage>
        <taxon>Bacteria</taxon>
        <taxon>Bacillati</taxon>
        <taxon>Bacillota</taxon>
        <taxon>Bacilli</taxon>
        <taxon>Bacillales</taxon>
        <taxon>Bacillaceae</taxon>
        <taxon>Bacillus</taxon>
        <taxon>Bacillus cereus group</taxon>
    </lineage>
</organism>
<comment type="caution">
    <text evidence="1">The sequence shown here is derived from an EMBL/GenBank/DDBJ whole genome shotgun (WGS) entry which is preliminary data.</text>
</comment>